<dbReference type="PATRIC" id="fig|438.15.peg.3272"/>
<dbReference type="Gene3D" id="3.40.50.10610">
    <property type="entry name" value="ABC-type transport auxiliary lipoprotein component"/>
    <property type="match status" value="1"/>
</dbReference>
<dbReference type="PROSITE" id="PS51257">
    <property type="entry name" value="PROKAR_LIPOPROTEIN"/>
    <property type="match status" value="1"/>
</dbReference>
<comment type="caution">
    <text evidence="1">The sequence shown here is derived from an EMBL/GenBank/DDBJ whole genome shotgun (WGS) entry which is preliminary data.</text>
</comment>
<dbReference type="Pfam" id="PF03886">
    <property type="entry name" value="ABC_trans_aux"/>
    <property type="match status" value="1"/>
</dbReference>
<dbReference type="Proteomes" id="UP000093796">
    <property type="component" value="Unassembled WGS sequence"/>
</dbReference>
<reference evidence="1 2" key="1">
    <citation type="submission" date="2016-05" db="EMBL/GenBank/DDBJ databases">
        <title>Genome sequencing of Acetobacter pasteurianus strain SRCM100623.</title>
        <authorList>
            <person name="Song Y.R."/>
        </authorList>
    </citation>
    <scope>NUCLEOTIDE SEQUENCE [LARGE SCALE GENOMIC DNA]</scope>
    <source>
        <strain evidence="1 2">SRCM100623</strain>
    </source>
</reference>
<evidence type="ECO:0000313" key="2">
    <source>
        <dbReference type="Proteomes" id="UP000093796"/>
    </source>
</evidence>
<sequence length="196" mass="21475">MMFPPRRIALAFLGACTLLAGCASPPLRLYTLGMPGDRDIQQPHLSARLTTIEVSRAVLPDYLDSQDMITRQGEEVIRSPRSRWATRLSLGITDLVTNEIASSHPNELITDQPLADAANMRVQINVSRFDVNVDGQAILDANWAVIPRDPKKPLIRNRAHLTATGSVSTDADTASLMRKLVIQLADQVNLSIPSAQ</sequence>
<dbReference type="AlphaFoldDB" id="A0A1A0C8E7"/>
<organism evidence="1 2">
    <name type="scientific">Acetobacter pasteurianus</name>
    <name type="common">Acetobacter turbidans</name>
    <dbReference type="NCBI Taxonomy" id="438"/>
    <lineage>
        <taxon>Bacteria</taxon>
        <taxon>Pseudomonadati</taxon>
        <taxon>Pseudomonadota</taxon>
        <taxon>Alphaproteobacteria</taxon>
        <taxon>Acetobacterales</taxon>
        <taxon>Acetobacteraceae</taxon>
        <taxon>Acetobacter</taxon>
    </lineage>
</organism>
<proteinExistence type="predicted"/>
<dbReference type="OrthoDB" id="7346275at2"/>
<protein>
    <submittedName>
        <fullName evidence="1">Uncharacterized protein</fullName>
    </submittedName>
</protein>
<name>A0A1A0C8E7_ACEPA</name>
<accession>A0A1A0C8E7</accession>
<evidence type="ECO:0000313" key="1">
    <source>
        <dbReference type="EMBL" id="OAZ58910.1"/>
    </source>
</evidence>
<dbReference type="EMBL" id="LYUD01000172">
    <property type="protein sequence ID" value="OAZ58910.1"/>
    <property type="molecule type" value="Genomic_DNA"/>
</dbReference>
<gene>
    <name evidence="1" type="ORF">SRCM100623_02965</name>
</gene>
<dbReference type="eggNOG" id="COG3009">
    <property type="taxonomic scope" value="Bacteria"/>
</dbReference>
<dbReference type="SUPFAM" id="SSF159594">
    <property type="entry name" value="XCC0632-like"/>
    <property type="match status" value="1"/>
</dbReference>
<dbReference type="InterPro" id="IPR005586">
    <property type="entry name" value="ABC_trans_aux"/>
</dbReference>